<dbReference type="AlphaFoldDB" id="A0A8J4CQB1"/>
<dbReference type="GO" id="GO:0000956">
    <property type="term" value="P:nuclear-transcribed mRNA catabolic process"/>
    <property type="evidence" value="ECO:0007669"/>
    <property type="project" value="TreeGrafter"/>
</dbReference>
<feature type="domain" description="Xrn1 helical" evidence="2">
    <location>
        <begin position="8"/>
        <end position="199"/>
    </location>
</feature>
<protein>
    <recommendedName>
        <fullName evidence="2">Xrn1 helical domain-containing protein</fullName>
    </recommendedName>
</protein>
<accession>A0A8J4CQB1</accession>
<evidence type="ECO:0000256" key="1">
    <source>
        <dbReference type="SAM" id="MobiDB-lite"/>
    </source>
</evidence>
<dbReference type="GO" id="GO:0005634">
    <property type="term" value="C:nucleus"/>
    <property type="evidence" value="ECO:0007669"/>
    <property type="project" value="TreeGrafter"/>
</dbReference>
<dbReference type="InterPro" id="IPR041412">
    <property type="entry name" value="Xrn1_helical"/>
</dbReference>
<dbReference type="GO" id="GO:0003723">
    <property type="term" value="F:RNA binding"/>
    <property type="evidence" value="ECO:0007669"/>
    <property type="project" value="TreeGrafter"/>
</dbReference>
<feature type="region of interest" description="Disordered" evidence="1">
    <location>
        <begin position="327"/>
        <end position="404"/>
    </location>
</feature>
<feature type="region of interest" description="Disordered" evidence="1">
    <location>
        <begin position="837"/>
        <end position="891"/>
    </location>
</feature>
<gene>
    <name evidence="3" type="ORF">Vretifemale_14734</name>
    <name evidence="4" type="ORF">Vretimale_11678</name>
</gene>
<dbReference type="PANTHER" id="PTHR12341">
    <property type="entry name" value="5'-&gt;3' EXORIBONUCLEASE"/>
    <property type="match status" value="1"/>
</dbReference>
<feature type="region of interest" description="Disordered" evidence="1">
    <location>
        <begin position="751"/>
        <end position="819"/>
    </location>
</feature>
<feature type="compositionally biased region" description="Gly residues" evidence="1">
    <location>
        <begin position="849"/>
        <end position="868"/>
    </location>
</feature>
<feature type="compositionally biased region" description="Gly residues" evidence="1">
    <location>
        <begin position="809"/>
        <end position="819"/>
    </location>
</feature>
<proteinExistence type="predicted"/>
<keyword evidence="5" id="KW-1185">Reference proteome</keyword>
<feature type="compositionally biased region" description="Low complexity" evidence="1">
    <location>
        <begin position="837"/>
        <end position="846"/>
    </location>
</feature>
<evidence type="ECO:0000313" key="3">
    <source>
        <dbReference type="EMBL" id="GIL86379.1"/>
    </source>
</evidence>
<dbReference type="GO" id="GO:0004534">
    <property type="term" value="F:5'-3' RNA exonuclease activity"/>
    <property type="evidence" value="ECO:0007669"/>
    <property type="project" value="TreeGrafter"/>
</dbReference>
<dbReference type="PANTHER" id="PTHR12341:SF7">
    <property type="entry name" value="5'-3' EXORIBONUCLEASE 1"/>
    <property type="match status" value="1"/>
</dbReference>
<comment type="caution">
    <text evidence="3">The sequence shown here is derived from an EMBL/GenBank/DDBJ whole genome shotgun (WGS) entry which is preliminary data.</text>
</comment>
<dbReference type="OrthoDB" id="514784at2759"/>
<sequence length="891" mass="93522">MMDAMKGAGQVNVTRLVQLFSRLAKDEEAAFLRRAEHRRRCHQRASQDAAANQSAFWDAAAAVLGPDGVSVGELPPGVDLDTVMSHLALSPDLAVALGLDWAIPSLDFTTATDQELRAELSKRVSARTEERVMSGECWAADPCGMGLPGYRARYYQARFPEVTAADDVDKIAARAVRAYMDGLSWVYRYYCLGPAALEFFPDDSSVASGGRGGGGGKPDEGAPEGASWTWAYPYHYAPLMQDLASNRIQNLAFRGRKKSPLASAPIRMARDMYDMAYCSLDEWAPPYGPVRPLLQLLCILPPRSAMLALPSELASMLLIAHEMEDEVAEDEKGDDGHHHPNVNHRWCPTESGRPEEEGGGGWATAGRTGRGRRGGGGGREDSGGRGQHRQLRQSGRGGREQKPGFSLLLTSAADRILEPESGDSSSSDGKGGCSSDEEESPQRWTTQQWGRFDMPLGPHTGGSWGLDGAGALSLHSLAQRVSRFFPNNIPPLVDMSGKKHLHTAVVRLPGVHPPLLACVVQEALRCGMQLTAEEKSRNRMLPSDLLVSEPLYRDAMAALGSGATLDHIVWHLMLQAVEPKSAATTASPSTATATTMSPKVGALSPPAHQGFTANRVPQIGGALGLLLAVRARGLHDGAAAAAATARSAMLLKLDVAGLPVAATRASLLPGAQGPPLRVDRSSWRRLAAATARARSFAERVLGISLGTGAPAGQYRRGGGNMPAAQANAHAIGNSHEYASYGGDGSRGNGGGGVRTYGWTGRGDGGGRGRGEGSVRDFGAQSGFSGGGGGGPRGGRSGGWGLQGRSRGAAGNGGYEGRGGYGRGRGCSGGGGNGGFYSERGQCGSRSGEARGGYGRGGGRYNSGYGPGQGRQHAPAYSSQGERREGYFGGRT</sequence>
<dbReference type="Proteomes" id="UP000747110">
    <property type="component" value="Unassembled WGS sequence"/>
</dbReference>
<dbReference type="EMBL" id="BNCQ01000024">
    <property type="protein sequence ID" value="GIM07594.1"/>
    <property type="molecule type" value="Genomic_DNA"/>
</dbReference>
<reference evidence="3" key="1">
    <citation type="journal article" date="2021" name="Proc. Natl. Acad. Sci. U.S.A.">
        <title>Three genomes in the algal genus Volvox reveal the fate of a haploid sex-determining region after a transition to homothallism.</title>
        <authorList>
            <person name="Yamamoto K."/>
            <person name="Hamaji T."/>
            <person name="Kawai-Toyooka H."/>
            <person name="Matsuzaki R."/>
            <person name="Takahashi F."/>
            <person name="Nishimura Y."/>
            <person name="Kawachi M."/>
            <person name="Noguchi H."/>
            <person name="Minakuchi Y."/>
            <person name="Umen J.G."/>
            <person name="Toyoda A."/>
            <person name="Nozaki H."/>
        </authorList>
    </citation>
    <scope>NUCLEOTIDE SEQUENCE</scope>
    <source>
        <strain evidence="4">NIES-3785</strain>
        <strain evidence="3">NIES-3786</strain>
    </source>
</reference>
<name>A0A8J4CQB1_9CHLO</name>
<evidence type="ECO:0000313" key="5">
    <source>
        <dbReference type="Proteomes" id="UP000747110"/>
    </source>
</evidence>
<feature type="region of interest" description="Disordered" evidence="1">
    <location>
        <begin position="416"/>
        <end position="445"/>
    </location>
</feature>
<organism evidence="3 5">
    <name type="scientific">Volvox reticuliferus</name>
    <dbReference type="NCBI Taxonomy" id="1737510"/>
    <lineage>
        <taxon>Eukaryota</taxon>
        <taxon>Viridiplantae</taxon>
        <taxon>Chlorophyta</taxon>
        <taxon>core chlorophytes</taxon>
        <taxon>Chlorophyceae</taxon>
        <taxon>CS clade</taxon>
        <taxon>Chlamydomonadales</taxon>
        <taxon>Volvocaceae</taxon>
        <taxon>Volvox</taxon>
    </lineage>
</organism>
<feature type="compositionally biased region" description="Gly residues" evidence="1">
    <location>
        <begin position="783"/>
        <end position="801"/>
    </location>
</feature>
<evidence type="ECO:0000259" key="2">
    <source>
        <dbReference type="Pfam" id="PF17846"/>
    </source>
</evidence>
<dbReference type="Proteomes" id="UP000722791">
    <property type="component" value="Unassembled WGS sequence"/>
</dbReference>
<evidence type="ECO:0000313" key="4">
    <source>
        <dbReference type="EMBL" id="GIM07594.1"/>
    </source>
</evidence>
<dbReference type="InterPro" id="IPR027073">
    <property type="entry name" value="5_3_exoribonuclease"/>
</dbReference>
<dbReference type="EMBL" id="BNCP01000036">
    <property type="protein sequence ID" value="GIL86379.1"/>
    <property type="molecule type" value="Genomic_DNA"/>
</dbReference>
<feature type="compositionally biased region" description="Basic and acidic residues" evidence="1">
    <location>
        <begin position="764"/>
        <end position="774"/>
    </location>
</feature>
<feature type="compositionally biased region" description="Gly residues" evidence="1">
    <location>
        <begin position="751"/>
        <end position="763"/>
    </location>
</feature>
<dbReference type="Pfam" id="PF17846">
    <property type="entry name" value="XRN_M"/>
    <property type="match status" value="1"/>
</dbReference>